<accession>A0A7R9FTN6</accession>
<comment type="subunit">
    <text evidence="7">Component of the mitochondrial contact site and cristae organizing system (MICOS) complex.</text>
</comment>
<comment type="subcellular location">
    <subcellularLocation>
        <location evidence="7">Mitochondrion inner membrane</location>
        <topology evidence="7">Single-pass membrane protein</topology>
    </subcellularLocation>
</comment>
<evidence type="ECO:0000313" key="8">
    <source>
        <dbReference type="EMBL" id="CAD7254803.1"/>
    </source>
</evidence>
<evidence type="ECO:0000256" key="7">
    <source>
        <dbReference type="RuleBase" id="RU363000"/>
    </source>
</evidence>
<dbReference type="PANTHER" id="PTHR15415">
    <property type="entry name" value="MITOFILIN"/>
    <property type="match status" value="1"/>
</dbReference>
<dbReference type="EMBL" id="CAJPEV010012851">
    <property type="protein sequence ID" value="CAG0906603.1"/>
    <property type="molecule type" value="Genomic_DNA"/>
</dbReference>
<proteinExistence type="inferred from homology"/>
<dbReference type="GO" id="GO:0042407">
    <property type="term" value="P:cristae formation"/>
    <property type="evidence" value="ECO:0007669"/>
    <property type="project" value="TreeGrafter"/>
</dbReference>
<dbReference type="EMBL" id="LR912369">
    <property type="protein sequence ID" value="CAD7254803.1"/>
    <property type="molecule type" value="Genomic_DNA"/>
</dbReference>
<evidence type="ECO:0000256" key="1">
    <source>
        <dbReference type="ARBA" id="ARBA00010877"/>
    </source>
</evidence>
<keyword evidence="2 7" id="KW-0812">Transmembrane</keyword>
<dbReference type="PANTHER" id="PTHR15415:SF7">
    <property type="entry name" value="MICOS COMPLEX SUBUNIT MIC60"/>
    <property type="match status" value="1"/>
</dbReference>
<evidence type="ECO:0000256" key="5">
    <source>
        <dbReference type="ARBA" id="ARBA00023128"/>
    </source>
</evidence>
<protein>
    <recommendedName>
        <fullName evidence="7">MICOS complex subunit MIC60</fullName>
    </recommendedName>
    <alternativeName>
        <fullName evidence="7">Mitofilin</fullName>
    </alternativeName>
</protein>
<keyword evidence="5 7" id="KW-0496">Mitochondrion</keyword>
<evidence type="ECO:0000256" key="2">
    <source>
        <dbReference type="ARBA" id="ARBA00022692"/>
    </source>
</evidence>
<sequence length="214" mass="23470">MDKRAAGEDAFKKAQRLWLASSILQQSLRAGSPSARSWEEQLKPLDREVSDVANAAGTDDAFILAVLSSIPKEALSRGVFPEEALKDRFVQVADSARKVAFIDEKGGSLLRYGFAYIMNMLVLRKHEIVPNEELKERPVDVESLSPFEVIDRARACMDKGDLLQAVQYLNLLNGAAGEVAKDWLKETILTLETKQAADAMLGYATALGTHGHPG</sequence>
<keyword evidence="6" id="KW-0472">Membrane</keyword>
<comment type="function">
    <text evidence="7">Component of the MICOS complex, a large protein complex of the mitochondrial inner membrane that plays crucial roles in the maintenance of crista junctions, inner membrane architecture, and formation of contact sites to the outer membrane.</text>
</comment>
<evidence type="ECO:0000256" key="4">
    <source>
        <dbReference type="ARBA" id="ARBA00022989"/>
    </source>
</evidence>
<name>A0A7R9FTN6_9CRUS</name>
<reference evidence="8" key="1">
    <citation type="submission" date="2020-11" db="EMBL/GenBank/DDBJ databases">
        <authorList>
            <person name="Tran Van P."/>
        </authorList>
    </citation>
    <scope>NUCLEOTIDE SEQUENCE</scope>
</reference>
<gene>
    <name evidence="8" type="ORF">DSTB1V02_LOCUS14549</name>
</gene>
<dbReference type="Pfam" id="PF09731">
    <property type="entry name" value="Mitofilin"/>
    <property type="match status" value="1"/>
</dbReference>
<keyword evidence="3 7" id="KW-0999">Mitochondrion inner membrane</keyword>
<dbReference type="Proteomes" id="UP000677054">
    <property type="component" value="Unassembled WGS sequence"/>
</dbReference>
<evidence type="ECO:0000256" key="3">
    <source>
        <dbReference type="ARBA" id="ARBA00022792"/>
    </source>
</evidence>
<organism evidence="8">
    <name type="scientific">Darwinula stevensoni</name>
    <dbReference type="NCBI Taxonomy" id="69355"/>
    <lineage>
        <taxon>Eukaryota</taxon>
        <taxon>Metazoa</taxon>
        <taxon>Ecdysozoa</taxon>
        <taxon>Arthropoda</taxon>
        <taxon>Crustacea</taxon>
        <taxon>Oligostraca</taxon>
        <taxon>Ostracoda</taxon>
        <taxon>Podocopa</taxon>
        <taxon>Podocopida</taxon>
        <taxon>Darwinulocopina</taxon>
        <taxon>Darwinuloidea</taxon>
        <taxon>Darwinulidae</taxon>
        <taxon>Darwinula</taxon>
    </lineage>
</organism>
<evidence type="ECO:0000313" key="9">
    <source>
        <dbReference type="Proteomes" id="UP000677054"/>
    </source>
</evidence>
<evidence type="ECO:0000256" key="6">
    <source>
        <dbReference type="ARBA" id="ARBA00023136"/>
    </source>
</evidence>
<keyword evidence="4" id="KW-1133">Transmembrane helix</keyword>
<dbReference type="AlphaFoldDB" id="A0A7R9FTN6"/>
<comment type="similarity">
    <text evidence="1 7">Belongs to the MICOS complex subunit Mic60 family.</text>
</comment>
<dbReference type="GO" id="GO:0061617">
    <property type="term" value="C:MICOS complex"/>
    <property type="evidence" value="ECO:0007669"/>
    <property type="project" value="TreeGrafter"/>
</dbReference>
<keyword evidence="9" id="KW-1185">Reference proteome</keyword>
<dbReference type="InterPro" id="IPR019133">
    <property type="entry name" value="MIC60"/>
</dbReference>
<dbReference type="OrthoDB" id="10261039at2759"/>